<gene>
    <name evidence="8" type="ORF">QQX04_03680</name>
</gene>
<dbReference type="PANTHER" id="PTHR45962:SF1">
    <property type="entry name" value="N-FATTY-ACYL-AMINO ACID SYNTHASE_HYDROLASE PM20D1"/>
    <property type="match status" value="1"/>
</dbReference>
<comment type="caution">
    <text evidence="8">The sequence shown here is derived from an EMBL/GenBank/DDBJ whole genome shotgun (WGS) entry which is preliminary data.</text>
</comment>
<dbReference type="SUPFAM" id="SSF53187">
    <property type="entry name" value="Zn-dependent exopeptidases"/>
    <property type="match status" value="1"/>
</dbReference>
<comment type="similarity">
    <text evidence="1">Belongs to the peptidase M20A family.</text>
</comment>
<feature type="domain" description="Peptidase M20 dimerisation" evidence="7">
    <location>
        <begin position="237"/>
        <end position="381"/>
    </location>
</feature>
<keyword evidence="2" id="KW-0645">Protease</keyword>
<evidence type="ECO:0000256" key="5">
    <source>
        <dbReference type="ARBA" id="ARBA00022833"/>
    </source>
</evidence>
<proteinExistence type="inferred from homology"/>
<keyword evidence="5" id="KW-0862">Zinc</keyword>
<evidence type="ECO:0000256" key="3">
    <source>
        <dbReference type="ARBA" id="ARBA00022723"/>
    </source>
</evidence>
<dbReference type="InterPro" id="IPR047177">
    <property type="entry name" value="Pept_M20A"/>
</dbReference>
<keyword evidence="3" id="KW-0479">Metal-binding</keyword>
<protein>
    <submittedName>
        <fullName evidence="8">M20/M25/M40 family metallo-hydrolase</fullName>
    </submittedName>
</protein>
<reference evidence="8" key="1">
    <citation type="submission" date="2023-06" db="EMBL/GenBank/DDBJ databases">
        <title>SYSU T00b26.</title>
        <authorList>
            <person name="Gao L."/>
            <person name="Fang B.-Z."/>
            <person name="Li W.-J."/>
        </authorList>
    </citation>
    <scope>NUCLEOTIDE SEQUENCE</scope>
    <source>
        <strain evidence="8">SYSU T00b26</strain>
    </source>
</reference>
<evidence type="ECO:0000256" key="4">
    <source>
        <dbReference type="ARBA" id="ARBA00022801"/>
    </source>
</evidence>
<keyword evidence="4" id="KW-0378">Hydrolase</keyword>
<dbReference type="InterPro" id="IPR002933">
    <property type="entry name" value="Peptidase_M20"/>
</dbReference>
<dbReference type="Pfam" id="PF07687">
    <property type="entry name" value="M20_dimer"/>
    <property type="match status" value="1"/>
</dbReference>
<dbReference type="SUPFAM" id="SSF55031">
    <property type="entry name" value="Bacterial exopeptidase dimerisation domain"/>
    <property type="match status" value="1"/>
</dbReference>
<dbReference type="RefSeq" id="WP_301126373.1">
    <property type="nucleotide sequence ID" value="NZ_JAUHPV010000002.1"/>
</dbReference>
<evidence type="ECO:0000259" key="7">
    <source>
        <dbReference type="Pfam" id="PF07687"/>
    </source>
</evidence>
<dbReference type="InterPro" id="IPR036264">
    <property type="entry name" value="Bact_exopeptidase_dim_dom"/>
</dbReference>
<evidence type="ECO:0000256" key="1">
    <source>
        <dbReference type="ARBA" id="ARBA00006247"/>
    </source>
</evidence>
<keyword evidence="9" id="KW-1185">Reference proteome</keyword>
<evidence type="ECO:0000313" key="9">
    <source>
        <dbReference type="Proteomes" id="UP001172738"/>
    </source>
</evidence>
<dbReference type="Gene3D" id="3.40.630.10">
    <property type="entry name" value="Zn peptidases"/>
    <property type="match status" value="1"/>
</dbReference>
<accession>A0ABT8FZ54</accession>
<evidence type="ECO:0000313" key="8">
    <source>
        <dbReference type="EMBL" id="MDN4472092.1"/>
    </source>
</evidence>
<feature type="compositionally biased region" description="Basic and acidic residues" evidence="6">
    <location>
        <begin position="13"/>
        <end position="22"/>
    </location>
</feature>
<dbReference type="InterPro" id="IPR011650">
    <property type="entry name" value="Peptidase_M20_dimer"/>
</dbReference>
<organism evidence="8 9">
    <name type="scientific">Demequina zhanjiangensis</name>
    <dbReference type="NCBI Taxonomy" id="3051659"/>
    <lineage>
        <taxon>Bacteria</taxon>
        <taxon>Bacillati</taxon>
        <taxon>Actinomycetota</taxon>
        <taxon>Actinomycetes</taxon>
        <taxon>Micrococcales</taxon>
        <taxon>Demequinaceae</taxon>
        <taxon>Demequina</taxon>
    </lineage>
</organism>
<dbReference type="PANTHER" id="PTHR45962">
    <property type="entry name" value="N-FATTY-ACYL-AMINO ACID SYNTHASE/HYDROLASE PM20D1"/>
    <property type="match status" value="1"/>
</dbReference>
<feature type="region of interest" description="Disordered" evidence="6">
    <location>
        <begin position="1"/>
        <end position="38"/>
    </location>
</feature>
<dbReference type="Proteomes" id="UP001172738">
    <property type="component" value="Unassembled WGS sequence"/>
</dbReference>
<evidence type="ECO:0000256" key="2">
    <source>
        <dbReference type="ARBA" id="ARBA00022670"/>
    </source>
</evidence>
<sequence length="484" mass="50979">MSADDVLGSGPGYEDRGPDVRDVPSAGAWNPADGVASPADAAATAERLAALVRIPTVTPGTEGDLTPEQAAVFARFHEALTELYPRVLDHDPEIVGRAGLLIRIPGVASDRPVVLMAHQDVVPIPEDWKAEGWEHPPFDGVIEDGWVYGRGTLDDKGALVVLLDAVESLLAEGWTPPQDLLLLMGADEESYGSCAIEATALLKERGVKPWLVLDEGGAVTLGAFPGLDSEAAVIGVSEKGIATVRLTVESTGGHASTPPKESAPGILARALDRIERHPHPSSMNDVSVEMFETVGPHVKGRLGGILSRAGSLKAVLTKALPGISPEMAAMVRTTTAITQLQGSPGHNVLATSASAILNMRIAVGSSVAKAVKHIRRTVRDKRVTIEILESYEPSPVSPSGTDPRWELLKGAVAASYPDAVTLPYVMLAASDARHVASIAPATYRFAPLRMNSAQRTAVHGPNEKVEVESLGRGVAFYRALLTGI</sequence>
<dbReference type="EMBL" id="JAUHPV010000002">
    <property type="protein sequence ID" value="MDN4472092.1"/>
    <property type="molecule type" value="Genomic_DNA"/>
</dbReference>
<name>A0ABT8FZ54_9MICO</name>
<evidence type="ECO:0000256" key="6">
    <source>
        <dbReference type="SAM" id="MobiDB-lite"/>
    </source>
</evidence>
<dbReference type="Pfam" id="PF01546">
    <property type="entry name" value="Peptidase_M20"/>
    <property type="match status" value="1"/>
</dbReference>
<dbReference type="Gene3D" id="3.30.70.360">
    <property type="match status" value="1"/>
</dbReference>
<dbReference type="Gene3D" id="1.10.150.900">
    <property type="match status" value="1"/>
</dbReference>